<reference evidence="1 2" key="1">
    <citation type="submission" date="2015-04" db="EMBL/GenBank/DDBJ databases">
        <title>Draft Genome Sequence of the Novel Agar-Digesting Marine Bacterium Q1.</title>
        <authorList>
            <person name="Li Y."/>
            <person name="Li D."/>
            <person name="Chen G."/>
            <person name="Du Z."/>
        </authorList>
    </citation>
    <scope>NUCLEOTIDE SEQUENCE [LARGE SCALE GENOMIC DNA]</scope>
    <source>
        <strain evidence="1 2">Q1</strain>
    </source>
</reference>
<dbReference type="AlphaFoldDB" id="A0A0J8GYN0"/>
<dbReference type="STRING" id="1513271.XM47_07015"/>
<dbReference type="PANTHER" id="PTHR43544:SF12">
    <property type="entry name" value="NAD(P)-BINDING ROSSMANN-FOLD SUPERFAMILY PROTEIN"/>
    <property type="match status" value="1"/>
</dbReference>
<dbReference type="GO" id="GO:0005737">
    <property type="term" value="C:cytoplasm"/>
    <property type="evidence" value="ECO:0007669"/>
    <property type="project" value="TreeGrafter"/>
</dbReference>
<evidence type="ECO:0000313" key="1">
    <source>
        <dbReference type="EMBL" id="KMT65838.1"/>
    </source>
</evidence>
<proteinExistence type="predicted"/>
<dbReference type="EMBL" id="LAZL01000009">
    <property type="protein sequence ID" value="KMT65838.1"/>
    <property type="molecule type" value="Genomic_DNA"/>
</dbReference>
<dbReference type="SUPFAM" id="SSF51735">
    <property type="entry name" value="NAD(P)-binding Rossmann-fold domains"/>
    <property type="match status" value="1"/>
</dbReference>
<gene>
    <name evidence="1" type="ORF">XM47_07015</name>
</gene>
<dbReference type="InterPro" id="IPR002347">
    <property type="entry name" value="SDR_fam"/>
</dbReference>
<dbReference type="Gene3D" id="3.40.50.720">
    <property type="entry name" value="NAD(P)-binding Rossmann-like Domain"/>
    <property type="match status" value="1"/>
</dbReference>
<sequence length="228" mass="26024">MAASLYLYWRDRYPDCLFVLVSRAPISYDVRSQDLVLKCDLSQPDQKNILVQLLKDNQVSPDWTICCSGFLHDNLIKPEKSLTQFSIDNFMCNLQANLLVQIHLSQVLNLVLNKHKPAKFICLSARVSSISDNHLGGWHSYRMSKAALNMWLKNLAIEWQRKFPLHAVASLHPGTTDTKLSLPFQQNIKPDKLYAGTLTAERIDRVFNLLSLEDSGALLNWDGNKIAW</sequence>
<dbReference type="PANTHER" id="PTHR43544">
    <property type="entry name" value="SHORT-CHAIN DEHYDROGENASE/REDUCTASE"/>
    <property type="match status" value="1"/>
</dbReference>
<comment type="caution">
    <text evidence="1">The sequence shown here is derived from an EMBL/GenBank/DDBJ whole genome shotgun (WGS) entry which is preliminary data.</text>
</comment>
<evidence type="ECO:0008006" key="3">
    <source>
        <dbReference type="Google" id="ProtNLM"/>
    </source>
</evidence>
<dbReference type="Pfam" id="PF13561">
    <property type="entry name" value="adh_short_C2"/>
    <property type="match status" value="1"/>
</dbReference>
<dbReference type="Proteomes" id="UP000037600">
    <property type="component" value="Unassembled WGS sequence"/>
</dbReference>
<name>A0A0J8GYN0_9ALTE</name>
<dbReference type="GO" id="GO:0016491">
    <property type="term" value="F:oxidoreductase activity"/>
    <property type="evidence" value="ECO:0007669"/>
    <property type="project" value="TreeGrafter"/>
</dbReference>
<organism evidence="1 2">
    <name type="scientific">Catenovulum maritimum</name>
    <dbReference type="NCBI Taxonomy" id="1513271"/>
    <lineage>
        <taxon>Bacteria</taxon>
        <taxon>Pseudomonadati</taxon>
        <taxon>Pseudomonadota</taxon>
        <taxon>Gammaproteobacteria</taxon>
        <taxon>Alteromonadales</taxon>
        <taxon>Alteromonadaceae</taxon>
        <taxon>Catenovulum</taxon>
    </lineage>
</organism>
<keyword evidence="2" id="KW-1185">Reference proteome</keyword>
<dbReference type="InterPro" id="IPR051468">
    <property type="entry name" value="Fungal_SecMetab_SDRs"/>
</dbReference>
<protein>
    <recommendedName>
        <fullName evidence="3">Short-chain dehydrogenase</fullName>
    </recommendedName>
</protein>
<evidence type="ECO:0000313" key="2">
    <source>
        <dbReference type="Proteomes" id="UP000037600"/>
    </source>
</evidence>
<dbReference type="InterPro" id="IPR036291">
    <property type="entry name" value="NAD(P)-bd_dom_sf"/>
</dbReference>
<accession>A0A0J8GYN0</accession>